<proteinExistence type="predicted"/>
<name>A0A1H6M0W1_9GAMM</name>
<organism evidence="1 2">
    <name type="scientific">Bathymodiolus azoricus thioautotrophic gill symbiont</name>
    <dbReference type="NCBI Taxonomy" id="235205"/>
    <lineage>
        <taxon>Bacteria</taxon>
        <taxon>Pseudomonadati</taxon>
        <taxon>Pseudomonadota</taxon>
        <taxon>Gammaproteobacteria</taxon>
        <taxon>sulfur-oxidizing symbionts</taxon>
    </lineage>
</organism>
<evidence type="ECO:0000313" key="2">
    <source>
        <dbReference type="Proteomes" id="UP000198988"/>
    </source>
</evidence>
<dbReference type="AlphaFoldDB" id="A0A1H6M0W1"/>
<dbReference type="EMBL" id="CDSC02000354">
    <property type="protein sequence ID" value="SEH94791.1"/>
    <property type="molecule type" value="Genomic_DNA"/>
</dbReference>
<evidence type="ECO:0000313" key="1">
    <source>
        <dbReference type="EMBL" id="SEH94791.1"/>
    </source>
</evidence>
<reference evidence="2" key="1">
    <citation type="submission" date="2016-06" db="EMBL/GenBank/DDBJ databases">
        <authorList>
            <person name="Petersen J."/>
            <person name="Sayavedra L."/>
        </authorList>
    </citation>
    <scope>NUCLEOTIDE SEQUENCE [LARGE SCALE GENOMIC DNA]</scope>
    <source>
        <strain evidence="2">BazSymA</strain>
    </source>
</reference>
<gene>
    <name evidence="1" type="ORF">BAZSYMA_ACONTIG167535_1</name>
</gene>
<accession>A0A1H6M0W1</accession>
<dbReference type="Proteomes" id="UP000198988">
    <property type="component" value="Unassembled WGS sequence"/>
</dbReference>
<sequence>MAQSQRGVIQRMEAQTHLMVVAISRFIHLDMPLLP</sequence>
<protein>
    <submittedName>
        <fullName evidence="1">Uncharacterized protein</fullName>
    </submittedName>
</protein>